<dbReference type="SUPFAM" id="SSF51126">
    <property type="entry name" value="Pectin lyase-like"/>
    <property type="match status" value="1"/>
</dbReference>
<gene>
    <name evidence="4" type="ORF">ABT211_15080</name>
</gene>
<evidence type="ECO:0000313" key="4">
    <source>
        <dbReference type="EMBL" id="MER6268611.1"/>
    </source>
</evidence>
<protein>
    <submittedName>
        <fullName evidence="4">PKD domain-containing protein</fullName>
    </submittedName>
</protein>
<dbReference type="Gene3D" id="2.160.20.10">
    <property type="entry name" value="Single-stranded right-handed beta-helix, Pectin lyase-like"/>
    <property type="match status" value="1"/>
</dbReference>
<dbReference type="Pfam" id="PF18911">
    <property type="entry name" value="PKD_4"/>
    <property type="match status" value="1"/>
</dbReference>
<dbReference type="RefSeq" id="WP_351957209.1">
    <property type="nucleotide sequence ID" value="NZ_JBEOZM010000005.1"/>
</dbReference>
<dbReference type="InterPro" id="IPR012334">
    <property type="entry name" value="Pectin_lyas_fold"/>
</dbReference>
<dbReference type="InterPro" id="IPR011050">
    <property type="entry name" value="Pectin_lyase_fold/virulence"/>
</dbReference>
<organism evidence="4 5">
    <name type="scientific">Streptomyces sp. 900105755</name>
    <dbReference type="NCBI Taxonomy" id="3154389"/>
    <lineage>
        <taxon>Bacteria</taxon>
        <taxon>Bacillati</taxon>
        <taxon>Actinomycetota</taxon>
        <taxon>Actinomycetes</taxon>
        <taxon>Kitasatosporales</taxon>
        <taxon>Streptomycetaceae</taxon>
        <taxon>Streptomyces</taxon>
    </lineage>
</organism>
<keyword evidence="2" id="KW-0732">Signal</keyword>
<dbReference type="EMBL" id="JBEOZM010000005">
    <property type="protein sequence ID" value="MER6268611.1"/>
    <property type="molecule type" value="Genomic_DNA"/>
</dbReference>
<dbReference type="Gene3D" id="2.60.40.10">
    <property type="entry name" value="Immunoglobulins"/>
    <property type="match status" value="2"/>
</dbReference>
<feature type="signal peptide" evidence="2">
    <location>
        <begin position="1"/>
        <end position="20"/>
    </location>
</feature>
<dbReference type="InterPro" id="IPR013783">
    <property type="entry name" value="Ig-like_fold"/>
</dbReference>
<dbReference type="InterPro" id="IPR035986">
    <property type="entry name" value="PKD_dom_sf"/>
</dbReference>
<name>A0ABV1TF19_9ACTN</name>
<feature type="domain" description="PKD" evidence="3">
    <location>
        <begin position="494"/>
        <end position="560"/>
    </location>
</feature>
<accession>A0ABV1TF19</accession>
<keyword evidence="5" id="KW-1185">Reference proteome</keyword>
<comment type="caution">
    <text evidence="4">The sequence shown here is derived from an EMBL/GenBank/DDBJ whole genome shotgun (WGS) entry which is preliminary data.</text>
</comment>
<reference evidence="4 5" key="1">
    <citation type="submission" date="2024-06" db="EMBL/GenBank/DDBJ databases">
        <title>The Natural Products Discovery Center: Release of the First 8490 Sequenced Strains for Exploring Actinobacteria Biosynthetic Diversity.</title>
        <authorList>
            <person name="Kalkreuter E."/>
            <person name="Kautsar S.A."/>
            <person name="Yang D."/>
            <person name="Bader C.D."/>
            <person name="Teijaro C.N."/>
            <person name="Fluegel L."/>
            <person name="Davis C.M."/>
            <person name="Simpson J.R."/>
            <person name="Lauterbach L."/>
            <person name="Steele A.D."/>
            <person name="Gui C."/>
            <person name="Meng S."/>
            <person name="Li G."/>
            <person name="Viehrig K."/>
            <person name="Ye F."/>
            <person name="Su P."/>
            <person name="Kiefer A.F."/>
            <person name="Nichols A."/>
            <person name="Cepeda A.J."/>
            <person name="Yan W."/>
            <person name="Fan B."/>
            <person name="Jiang Y."/>
            <person name="Adhikari A."/>
            <person name="Zheng C.-J."/>
            <person name="Schuster L."/>
            <person name="Cowan T.M."/>
            <person name="Smanski M.J."/>
            <person name="Chevrette M.G."/>
            <person name="De Carvalho L.P.S."/>
            <person name="Shen B."/>
        </authorList>
    </citation>
    <scope>NUCLEOTIDE SEQUENCE [LARGE SCALE GENOMIC DNA]</scope>
    <source>
        <strain evidence="4 5">NPDC001694</strain>
    </source>
</reference>
<evidence type="ECO:0000259" key="3">
    <source>
        <dbReference type="PROSITE" id="PS50093"/>
    </source>
</evidence>
<evidence type="ECO:0000256" key="2">
    <source>
        <dbReference type="SAM" id="SignalP"/>
    </source>
</evidence>
<dbReference type="InterPro" id="IPR000601">
    <property type="entry name" value="PKD_dom"/>
</dbReference>
<dbReference type="SUPFAM" id="SSF49299">
    <property type="entry name" value="PKD domain"/>
    <property type="match status" value="2"/>
</dbReference>
<proteinExistence type="predicted"/>
<dbReference type="PROSITE" id="PS50093">
    <property type="entry name" value="PKD"/>
    <property type="match status" value="1"/>
</dbReference>
<evidence type="ECO:0000313" key="5">
    <source>
        <dbReference type="Proteomes" id="UP001490365"/>
    </source>
</evidence>
<feature type="region of interest" description="Disordered" evidence="1">
    <location>
        <begin position="333"/>
        <end position="371"/>
    </location>
</feature>
<feature type="chain" id="PRO_5046003516" evidence="2">
    <location>
        <begin position="21"/>
        <end position="920"/>
    </location>
</feature>
<dbReference type="Pfam" id="PF00801">
    <property type="entry name" value="PKD"/>
    <property type="match status" value="1"/>
</dbReference>
<evidence type="ECO:0000256" key="1">
    <source>
        <dbReference type="SAM" id="MobiDB-lite"/>
    </source>
</evidence>
<sequence length="920" mass="92027">MTPAVLAVLLSGLGAGTAHADTGTALYVDNLAANCSDTGPGSKAEPFCQIQPAAQAAAAGDIVHIAGSNTVYAPVTISSKGTADAPVRFFAAAGTGTEVKVAGGQTTGITFSGAEYVDMAGIHASAGATTALAFADSQHITYRVATVGTGLHTAATIPAITVDGSSSGITLTRDLVTLSGGPVFASAAGAQDVTLSDDRFGGNVHGGVTAVGTTGIHLAGDTVSTVCGNAISLTGGSSGSVENTVVMPDTAATCSDTGTPAEITVDAASAAQVTEDYNAVNPLSTGTDYDWAGTAYATSQALRTGTGQGVHDLDQTDLTIPVNGWLTEHSPLIDSGDANAPGATSTDYYGNPRVNDPLVADTGTGDSSYDRGAMEFQDPFTVSGIAMSPRSAYVGVATTFTAKVNNPWSDALDGASYAFDFGDGTTTTSSTGSATHTYTQDSGTGYVQAAVTVDRADGTQLGTSGFITFGVTQPPGPTAGLSCGQDPSEPRTASCSFTATGYYQTTSDRITFGDGSAAVTVTGSSGYTAHTYAAAGTYTVTQHITDSDGRTATATTKATVGPSYVVTSPKRILDTRNGTGAAKRRLGPGGVVRLKVLGVGGVPASGVTAVTMNVTDTDATASSYVTVYPDGTSRPTASNLNFTAGRTNPNLVTVRVGSDGYVDLYNAHGDVDLIADVQGYFTSVPRTGVHLTGLSPLSPQRILETRGKVAPGSTTTVTLPPAGSSTVAAVLNVTATGGTTSGVVTVYCGSRPSTSNLNYRAGQTVSNLVVTPVCSGKIKIYNSGGHVNLIADLQGLYTTGGGPFVPTSPTRFLDTRNGTGAPAEPLGADGTLTAKVAGVDGVPADAGAVLVNLTGVAPTTATHLTAYGDGSLPNVYNDNLAAGETRPVLAVLPVGADGCIRINNAQGAVNVIADLEGYSG</sequence>
<dbReference type="Proteomes" id="UP001490365">
    <property type="component" value="Unassembled WGS sequence"/>
</dbReference>